<accession>A0A1H1UYW3</accession>
<sequence>MTTLEKAVLEELDKAGKAKPKSAVPVQFNPTSLKLQMSNSTDGATSRGRQVQQYNGSASTSLSVQLEFDTADEGTTAAPVDVRTKTAQVARFVLPGGTGSKQAPPRVQFRWGTVIVGGVMTSMSEELSLFSTQGVPLRASVTVDIKQQDPKFEALERGPGANPDTAAPPAGKPTKNAGPGTVGSGGGAGGRTAEALDGESAADFLARNGLDPSAWRSIAGPLDDPLSLPAGLAVDFSASLSVDPGVGVSAGFAAELDVSAGASLGLEAGNGAGVSAGLALTGAGGVTAAAETLAAGEAATAADLARAAFASPASPAAAPATDSRAPLRTVPSARTLGPVPAAPRPLPPRADPRATSFGRGVPLRDRVVPPEVSAGTGGWVVVGHRPPVAPATGAGGARRAGDCSSSCGCGGRTGCSR</sequence>
<feature type="compositionally biased region" description="Gly residues" evidence="1">
    <location>
        <begin position="408"/>
        <end position="417"/>
    </location>
</feature>
<evidence type="ECO:0000313" key="3">
    <source>
        <dbReference type="EMBL" id="SDS77560.1"/>
    </source>
</evidence>
<feature type="compositionally biased region" description="Low complexity" evidence="1">
    <location>
        <begin position="314"/>
        <end position="327"/>
    </location>
</feature>
<feature type="region of interest" description="Disordered" evidence="1">
    <location>
        <begin position="35"/>
        <end position="56"/>
    </location>
</feature>
<feature type="region of interest" description="Disordered" evidence="1">
    <location>
        <begin position="392"/>
        <end position="417"/>
    </location>
</feature>
<keyword evidence="4" id="KW-1185">Reference proteome</keyword>
<feature type="compositionally biased region" description="Gly residues" evidence="1">
    <location>
        <begin position="180"/>
        <end position="190"/>
    </location>
</feature>
<evidence type="ECO:0000256" key="1">
    <source>
        <dbReference type="SAM" id="MobiDB-lite"/>
    </source>
</evidence>
<dbReference type="RefSeq" id="WP_092654980.1">
    <property type="nucleotide sequence ID" value="NZ_LT629732.1"/>
</dbReference>
<name>A0A1H1UYW3_9ACTN</name>
<dbReference type="OrthoDB" id="9815939at2"/>
<dbReference type="STRING" id="117157.SAMN04489717_3829"/>
<feature type="region of interest" description="Disordered" evidence="1">
    <location>
        <begin position="314"/>
        <end position="362"/>
    </location>
</feature>
<evidence type="ECO:0000259" key="2">
    <source>
        <dbReference type="Pfam" id="PF19266"/>
    </source>
</evidence>
<feature type="region of interest" description="Disordered" evidence="1">
    <location>
        <begin position="152"/>
        <end position="194"/>
    </location>
</feature>
<dbReference type="EMBL" id="LT629732">
    <property type="protein sequence ID" value="SDS77560.1"/>
    <property type="molecule type" value="Genomic_DNA"/>
</dbReference>
<protein>
    <recommendedName>
        <fullName evidence="2">Contractile injection system tube protein N-terminal domain-containing protein</fullName>
    </recommendedName>
</protein>
<dbReference type="Pfam" id="PF19266">
    <property type="entry name" value="CIS_tube"/>
    <property type="match status" value="1"/>
</dbReference>
<dbReference type="Proteomes" id="UP000198983">
    <property type="component" value="Chromosome I"/>
</dbReference>
<dbReference type="InterPro" id="IPR045361">
    <property type="entry name" value="CIS_tube_prot_N"/>
</dbReference>
<dbReference type="AlphaFoldDB" id="A0A1H1UYW3"/>
<evidence type="ECO:0000313" key="4">
    <source>
        <dbReference type="Proteomes" id="UP000198983"/>
    </source>
</evidence>
<feature type="compositionally biased region" description="Pro residues" evidence="1">
    <location>
        <begin position="340"/>
        <end position="349"/>
    </location>
</feature>
<proteinExistence type="predicted"/>
<feature type="domain" description="Contractile injection system tube protein N-terminal" evidence="2">
    <location>
        <begin position="4"/>
        <end position="150"/>
    </location>
</feature>
<organism evidence="3 4">
    <name type="scientific">Actinopolymorpha singaporensis</name>
    <dbReference type="NCBI Taxonomy" id="117157"/>
    <lineage>
        <taxon>Bacteria</taxon>
        <taxon>Bacillati</taxon>
        <taxon>Actinomycetota</taxon>
        <taxon>Actinomycetes</taxon>
        <taxon>Propionibacteriales</taxon>
        <taxon>Actinopolymorphaceae</taxon>
        <taxon>Actinopolymorpha</taxon>
    </lineage>
</organism>
<gene>
    <name evidence="3" type="ORF">SAMN04489717_3829</name>
</gene>
<reference evidence="3 4" key="1">
    <citation type="submission" date="2016-10" db="EMBL/GenBank/DDBJ databases">
        <authorList>
            <person name="de Groot N.N."/>
        </authorList>
    </citation>
    <scope>NUCLEOTIDE SEQUENCE [LARGE SCALE GENOMIC DNA]</scope>
    <source>
        <strain evidence="3 4">DSM 22024</strain>
    </source>
</reference>